<dbReference type="InterPro" id="IPR013525">
    <property type="entry name" value="ABC2_TM"/>
</dbReference>
<keyword evidence="4 9" id="KW-1003">Cell membrane</keyword>
<proteinExistence type="inferred from homology"/>
<evidence type="ECO:0000313" key="12">
    <source>
        <dbReference type="Proteomes" id="UP000824024"/>
    </source>
</evidence>
<evidence type="ECO:0000256" key="7">
    <source>
        <dbReference type="ARBA" id="ARBA00022989"/>
    </source>
</evidence>
<keyword evidence="3 9" id="KW-0813">Transport</keyword>
<feature type="transmembrane region" description="Helical" evidence="9">
    <location>
        <begin position="139"/>
        <end position="161"/>
    </location>
</feature>
<dbReference type="AlphaFoldDB" id="A0A9D2IG82"/>
<dbReference type="EMBL" id="DXCH01000162">
    <property type="protein sequence ID" value="HIZ07421.1"/>
    <property type="molecule type" value="Genomic_DNA"/>
</dbReference>
<organism evidence="11 12">
    <name type="scientific">Candidatus Eubacterium avistercoris</name>
    <dbReference type="NCBI Taxonomy" id="2838567"/>
    <lineage>
        <taxon>Bacteria</taxon>
        <taxon>Bacillati</taxon>
        <taxon>Bacillota</taxon>
        <taxon>Clostridia</taxon>
        <taxon>Eubacteriales</taxon>
        <taxon>Eubacteriaceae</taxon>
        <taxon>Eubacterium</taxon>
    </lineage>
</organism>
<reference evidence="11" key="1">
    <citation type="journal article" date="2021" name="PeerJ">
        <title>Extensive microbial diversity within the chicken gut microbiome revealed by metagenomics and culture.</title>
        <authorList>
            <person name="Gilroy R."/>
            <person name="Ravi A."/>
            <person name="Getino M."/>
            <person name="Pursley I."/>
            <person name="Horton D.L."/>
            <person name="Alikhan N.F."/>
            <person name="Baker D."/>
            <person name="Gharbi K."/>
            <person name="Hall N."/>
            <person name="Watson M."/>
            <person name="Adriaenssens E.M."/>
            <person name="Foster-Nyarko E."/>
            <person name="Jarju S."/>
            <person name="Secka A."/>
            <person name="Antonio M."/>
            <person name="Oren A."/>
            <person name="Chaudhuri R.R."/>
            <person name="La Ragione R."/>
            <person name="Hildebrand F."/>
            <person name="Pallen M.J."/>
        </authorList>
    </citation>
    <scope>NUCLEOTIDE SEQUENCE</scope>
    <source>
        <strain evidence="11">CHK192-9172</strain>
    </source>
</reference>
<feature type="transmembrane region" description="Helical" evidence="9">
    <location>
        <begin position="114"/>
        <end position="133"/>
    </location>
</feature>
<keyword evidence="5" id="KW-0997">Cell inner membrane</keyword>
<evidence type="ECO:0000256" key="2">
    <source>
        <dbReference type="ARBA" id="ARBA00007783"/>
    </source>
</evidence>
<feature type="transmembrane region" description="Helical" evidence="9">
    <location>
        <begin position="34"/>
        <end position="55"/>
    </location>
</feature>
<reference evidence="11" key="2">
    <citation type="submission" date="2021-04" db="EMBL/GenBank/DDBJ databases">
        <authorList>
            <person name="Gilroy R."/>
        </authorList>
    </citation>
    <scope>NUCLEOTIDE SEQUENCE</scope>
    <source>
        <strain evidence="11">CHK192-9172</strain>
    </source>
</reference>
<evidence type="ECO:0000256" key="4">
    <source>
        <dbReference type="ARBA" id="ARBA00022475"/>
    </source>
</evidence>
<feature type="transmembrane region" description="Helical" evidence="9">
    <location>
        <begin position="230"/>
        <end position="250"/>
    </location>
</feature>
<feature type="transmembrane region" description="Helical" evidence="9">
    <location>
        <begin position="61"/>
        <end position="77"/>
    </location>
</feature>
<evidence type="ECO:0000256" key="1">
    <source>
        <dbReference type="ARBA" id="ARBA00004429"/>
    </source>
</evidence>
<name>A0A9D2IG82_9FIRM</name>
<keyword evidence="8 9" id="KW-0472">Membrane</keyword>
<dbReference type="Proteomes" id="UP000824024">
    <property type="component" value="Unassembled WGS sequence"/>
</dbReference>
<evidence type="ECO:0000313" key="11">
    <source>
        <dbReference type="EMBL" id="HIZ07421.1"/>
    </source>
</evidence>
<dbReference type="InterPro" id="IPR047817">
    <property type="entry name" value="ABC2_TM_bact-type"/>
</dbReference>
<evidence type="ECO:0000256" key="8">
    <source>
        <dbReference type="ARBA" id="ARBA00023136"/>
    </source>
</evidence>
<evidence type="ECO:0000259" key="10">
    <source>
        <dbReference type="PROSITE" id="PS51012"/>
    </source>
</evidence>
<sequence length="260" mass="30846">MKRFITDFRNYFKYSIYSAKSALNAEVAGSYLNWLWWVFNPICMMLIYTFIFGFVFNGKEQYFPIFIFIGLTLWDYFNRTVSSSVRLVKSNKAIVTKVYLPKFVLIETKMMVNFFKMLISFIIVVAMMIVWRVPISWHVFWIIPILAILSLLIFGISNIVMHFGVFVDDLDNIIKILLRFIFYATGIFYSITDRIPVPYNHYMLRLNPVAYLINEARNVLLYKSAPEWKWMLIWLAISLGLCFFGVHKVYKFENSYAKVI</sequence>
<comment type="subcellular location">
    <subcellularLocation>
        <location evidence="1">Cell inner membrane</location>
        <topology evidence="1">Multi-pass membrane protein</topology>
    </subcellularLocation>
    <subcellularLocation>
        <location evidence="9">Cell membrane</location>
        <topology evidence="9">Multi-pass membrane protein</topology>
    </subcellularLocation>
</comment>
<dbReference type="PROSITE" id="PS51012">
    <property type="entry name" value="ABC_TM2"/>
    <property type="match status" value="1"/>
</dbReference>
<dbReference type="GO" id="GO:0015920">
    <property type="term" value="P:lipopolysaccharide transport"/>
    <property type="evidence" value="ECO:0007669"/>
    <property type="project" value="TreeGrafter"/>
</dbReference>
<feature type="domain" description="ABC transmembrane type-2" evidence="10">
    <location>
        <begin position="32"/>
        <end position="252"/>
    </location>
</feature>
<dbReference type="GO" id="GO:0005886">
    <property type="term" value="C:plasma membrane"/>
    <property type="evidence" value="ECO:0007669"/>
    <property type="project" value="UniProtKB-SubCell"/>
</dbReference>
<evidence type="ECO:0000256" key="5">
    <source>
        <dbReference type="ARBA" id="ARBA00022519"/>
    </source>
</evidence>
<keyword evidence="7 9" id="KW-1133">Transmembrane helix</keyword>
<dbReference type="GO" id="GO:0140359">
    <property type="term" value="F:ABC-type transporter activity"/>
    <property type="evidence" value="ECO:0007669"/>
    <property type="project" value="InterPro"/>
</dbReference>
<comment type="caution">
    <text evidence="11">The sequence shown here is derived from an EMBL/GenBank/DDBJ whole genome shotgun (WGS) entry which is preliminary data.</text>
</comment>
<dbReference type="PANTHER" id="PTHR30413:SF8">
    <property type="entry name" value="TRANSPORT PERMEASE PROTEIN"/>
    <property type="match status" value="1"/>
</dbReference>
<dbReference type="Pfam" id="PF01061">
    <property type="entry name" value="ABC2_membrane"/>
    <property type="match status" value="1"/>
</dbReference>
<accession>A0A9D2IG82</accession>
<gene>
    <name evidence="11" type="ORF">IAA08_05750</name>
</gene>
<evidence type="ECO:0000256" key="3">
    <source>
        <dbReference type="ARBA" id="ARBA00022448"/>
    </source>
</evidence>
<dbReference type="PANTHER" id="PTHR30413">
    <property type="entry name" value="INNER MEMBRANE TRANSPORT PERMEASE"/>
    <property type="match status" value="1"/>
</dbReference>
<feature type="transmembrane region" description="Helical" evidence="9">
    <location>
        <begin position="173"/>
        <end position="191"/>
    </location>
</feature>
<protein>
    <recommendedName>
        <fullName evidence="9">Transport permease protein</fullName>
    </recommendedName>
</protein>
<comment type="similarity">
    <text evidence="2 9">Belongs to the ABC-2 integral membrane protein family.</text>
</comment>
<evidence type="ECO:0000256" key="9">
    <source>
        <dbReference type="RuleBase" id="RU361157"/>
    </source>
</evidence>
<keyword evidence="6 9" id="KW-0812">Transmembrane</keyword>
<evidence type="ECO:0000256" key="6">
    <source>
        <dbReference type="ARBA" id="ARBA00022692"/>
    </source>
</evidence>